<name>A0A1G7G9P5_9FLAO</name>
<dbReference type="InterPro" id="IPR017804">
    <property type="entry name" value="MeTrfase_EgtD-like"/>
</dbReference>
<protein>
    <submittedName>
        <fullName evidence="4">Dimethylhistidine N-methyltransferase</fullName>
    </submittedName>
</protein>
<evidence type="ECO:0000313" key="5">
    <source>
        <dbReference type="Proteomes" id="UP000182114"/>
    </source>
</evidence>
<dbReference type="GO" id="GO:0032259">
    <property type="term" value="P:methylation"/>
    <property type="evidence" value="ECO:0007669"/>
    <property type="project" value="UniProtKB-KW"/>
</dbReference>
<keyword evidence="5" id="KW-1185">Reference proteome</keyword>
<dbReference type="EMBL" id="FNBD01000004">
    <property type="protein sequence ID" value="SDE84813.1"/>
    <property type="molecule type" value="Genomic_DNA"/>
</dbReference>
<dbReference type="eggNOG" id="COG4301">
    <property type="taxonomic scope" value="Bacteria"/>
</dbReference>
<dbReference type="PANTHER" id="PTHR43397">
    <property type="entry name" value="ERGOTHIONEINE BIOSYNTHESIS PROTEIN 1"/>
    <property type="match status" value="1"/>
</dbReference>
<dbReference type="InterPro" id="IPR029063">
    <property type="entry name" value="SAM-dependent_MTases_sf"/>
</dbReference>
<dbReference type="InterPro" id="IPR051128">
    <property type="entry name" value="EgtD_Methyltrsf_superfamily"/>
</dbReference>
<gene>
    <name evidence="4" type="ORF">SAMN04487992_104225</name>
</gene>
<dbReference type="Gene3D" id="3.40.50.150">
    <property type="entry name" value="Vaccinia Virus protein VP39"/>
    <property type="match status" value="1"/>
</dbReference>
<dbReference type="AlphaFoldDB" id="A0A1G7G9P5"/>
<evidence type="ECO:0000259" key="3">
    <source>
        <dbReference type="Pfam" id="PF10017"/>
    </source>
</evidence>
<dbReference type="GO" id="GO:0008168">
    <property type="term" value="F:methyltransferase activity"/>
    <property type="evidence" value="ECO:0007669"/>
    <property type="project" value="UniProtKB-KW"/>
</dbReference>
<dbReference type="SUPFAM" id="SSF53335">
    <property type="entry name" value="S-adenosyl-L-methionine-dependent methyltransferases"/>
    <property type="match status" value="1"/>
</dbReference>
<dbReference type="Pfam" id="PF10017">
    <property type="entry name" value="Methyltransf_33"/>
    <property type="match status" value="1"/>
</dbReference>
<evidence type="ECO:0000256" key="1">
    <source>
        <dbReference type="ARBA" id="ARBA00022603"/>
    </source>
</evidence>
<dbReference type="RefSeq" id="WP_074538087.1">
    <property type="nucleotide sequence ID" value="NZ_FNBD01000004.1"/>
</dbReference>
<feature type="domain" description="Histidine-specific methyltransferase SAM-dependent" evidence="3">
    <location>
        <begin position="20"/>
        <end position="324"/>
    </location>
</feature>
<evidence type="ECO:0000256" key="2">
    <source>
        <dbReference type="ARBA" id="ARBA00022679"/>
    </source>
</evidence>
<accession>A0A1G7G9P5</accession>
<keyword evidence="1 4" id="KW-0489">Methyltransferase</keyword>
<dbReference type="PANTHER" id="PTHR43397:SF1">
    <property type="entry name" value="ERGOTHIONEINE BIOSYNTHESIS PROTEIN 1"/>
    <property type="match status" value="1"/>
</dbReference>
<evidence type="ECO:0000313" key="4">
    <source>
        <dbReference type="EMBL" id="SDE84813.1"/>
    </source>
</evidence>
<reference evidence="5" key="1">
    <citation type="submission" date="2016-10" db="EMBL/GenBank/DDBJ databases">
        <authorList>
            <person name="Varghese N."/>
            <person name="Submissions S."/>
        </authorList>
    </citation>
    <scope>NUCLEOTIDE SEQUENCE [LARGE SCALE GENOMIC DNA]</scope>
    <source>
        <strain evidence="5">DSM 24729</strain>
    </source>
</reference>
<proteinExistence type="predicted"/>
<dbReference type="Proteomes" id="UP000182114">
    <property type="component" value="Unassembled WGS sequence"/>
</dbReference>
<dbReference type="PIRSF" id="PIRSF018005">
    <property type="entry name" value="UCP018005"/>
    <property type="match status" value="1"/>
</dbReference>
<keyword evidence="2 4" id="KW-0808">Transferase</keyword>
<sequence>MAVHRNQTSEITIDTAFLRHVDLGLNSRPKFLSSRYFYDEIGDKLFVKIMNLPEYYLTRAEHEILKEQNNALISALGVRKDTYFELIELGAGDGTKTKELLKPLVAQGFKFDYLPIDISQHALDDLEENLKKEIPNLSVKTQQGDYFGVLESFKNSEHPKVVLFLGSNLGNMEDDEAASFMEQLSDNLTTNDKLFLGLDCIKASDVVLPAYNDSQGVTAAFNLNLLTRINKEFGAEFDIWNFKHAPEYDEQSGIAKSFLVSKKTQKVWIAALDQYISFEQGEKIHTEISRKYDAEILKAILAETAMVIQTKFTDSHNYFADYVVVKK</sequence>
<dbReference type="InterPro" id="IPR019257">
    <property type="entry name" value="MeTrfase_dom"/>
</dbReference>
<organism evidence="4 5">
    <name type="scientific">Cellulophaga baltica</name>
    <dbReference type="NCBI Taxonomy" id="76594"/>
    <lineage>
        <taxon>Bacteria</taxon>
        <taxon>Pseudomonadati</taxon>
        <taxon>Bacteroidota</taxon>
        <taxon>Flavobacteriia</taxon>
        <taxon>Flavobacteriales</taxon>
        <taxon>Flavobacteriaceae</taxon>
        <taxon>Cellulophaga</taxon>
    </lineage>
</organism>